<dbReference type="PANTHER" id="PTHR11592">
    <property type="entry name" value="GLUTATHIONE PEROXIDASE"/>
    <property type="match status" value="1"/>
</dbReference>
<organism evidence="5 6">
    <name type="scientific">Clytia hemisphaerica</name>
    <dbReference type="NCBI Taxonomy" id="252671"/>
    <lineage>
        <taxon>Eukaryota</taxon>
        <taxon>Metazoa</taxon>
        <taxon>Cnidaria</taxon>
        <taxon>Hydrozoa</taxon>
        <taxon>Hydroidolina</taxon>
        <taxon>Leptothecata</taxon>
        <taxon>Obeliida</taxon>
        <taxon>Clytiidae</taxon>
        <taxon>Clytia</taxon>
    </lineage>
</organism>
<comment type="similarity">
    <text evidence="1 4">Belongs to the glutathione peroxidase family.</text>
</comment>
<dbReference type="AlphaFoldDB" id="A0A7M5VGQ3"/>
<evidence type="ECO:0000256" key="4">
    <source>
        <dbReference type="RuleBase" id="RU000499"/>
    </source>
</evidence>
<accession>A0A7M5VGQ3</accession>
<dbReference type="EnsemblMetazoa" id="CLYHEMT012272.1">
    <property type="protein sequence ID" value="CLYHEMP012272.1"/>
    <property type="gene ID" value="CLYHEMG012272"/>
</dbReference>
<reference evidence="5" key="1">
    <citation type="submission" date="2021-01" db="UniProtKB">
        <authorList>
            <consortium name="EnsemblMetazoa"/>
        </authorList>
    </citation>
    <scope>IDENTIFICATION</scope>
</reference>
<dbReference type="PANTHER" id="PTHR11592:SF78">
    <property type="entry name" value="GLUTATHIONE PEROXIDASE"/>
    <property type="match status" value="1"/>
</dbReference>
<dbReference type="Gene3D" id="3.40.30.10">
    <property type="entry name" value="Glutaredoxin"/>
    <property type="match status" value="1"/>
</dbReference>
<dbReference type="InterPro" id="IPR000889">
    <property type="entry name" value="Glutathione_peroxidase"/>
</dbReference>
<keyword evidence="2 4" id="KW-0575">Peroxidase</keyword>
<dbReference type="PIRSF" id="PIRSF000303">
    <property type="entry name" value="Glutathion_perox"/>
    <property type="match status" value="1"/>
</dbReference>
<dbReference type="GO" id="GO:0004601">
    <property type="term" value="F:peroxidase activity"/>
    <property type="evidence" value="ECO:0007669"/>
    <property type="project" value="UniProtKB-KW"/>
</dbReference>
<evidence type="ECO:0000256" key="1">
    <source>
        <dbReference type="ARBA" id="ARBA00006926"/>
    </source>
</evidence>
<dbReference type="PROSITE" id="PS51355">
    <property type="entry name" value="GLUTATHIONE_PEROXID_3"/>
    <property type="match status" value="1"/>
</dbReference>
<dbReference type="InterPro" id="IPR029760">
    <property type="entry name" value="GPX_CS"/>
</dbReference>
<keyword evidence="3 4" id="KW-0560">Oxidoreductase</keyword>
<name>A0A7M5VGQ3_9CNID</name>
<proteinExistence type="inferred from homology"/>
<evidence type="ECO:0000256" key="2">
    <source>
        <dbReference type="ARBA" id="ARBA00022559"/>
    </source>
</evidence>
<keyword evidence="6" id="KW-1185">Reference proteome</keyword>
<dbReference type="RefSeq" id="XP_066930512.1">
    <property type="nucleotide sequence ID" value="XM_067074411.1"/>
</dbReference>
<evidence type="ECO:0000313" key="5">
    <source>
        <dbReference type="EnsemblMetazoa" id="CLYHEMP012272.1"/>
    </source>
</evidence>
<dbReference type="InterPro" id="IPR036249">
    <property type="entry name" value="Thioredoxin-like_sf"/>
</dbReference>
<dbReference type="PRINTS" id="PR01011">
    <property type="entry name" value="GLUTPROXDASE"/>
</dbReference>
<evidence type="ECO:0000313" key="6">
    <source>
        <dbReference type="Proteomes" id="UP000594262"/>
    </source>
</evidence>
<dbReference type="Pfam" id="PF00255">
    <property type="entry name" value="GSHPx"/>
    <property type="match status" value="1"/>
</dbReference>
<dbReference type="GO" id="GO:0006979">
    <property type="term" value="P:response to oxidative stress"/>
    <property type="evidence" value="ECO:0007669"/>
    <property type="project" value="InterPro"/>
</dbReference>
<dbReference type="SUPFAM" id="SSF52833">
    <property type="entry name" value="Thioredoxin-like"/>
    <property type="match status" value="1"/>
</dbReference>
<protein>
    <recommendedName>
        <fullName evidence="4">Glutathione peroxidase</fullName>
    </recommendedName>
</protein>
<evidence type="ECO:0000256" key="3">
    <source>
        <dbReference type="ARBA" id="ARBA00023002"/>
    </source>
</evidence>
<sequence length="143" mass="16971">MYDQNGRKTNKCSLQVLGFPSNQFYRQEPAKEHEIMNCLRYVRPGKGYIPKFELFSKVDVNGEDAIGLYKWLKYMCPRPTQKISFTKYVPWTPIMTTDIEWNFEEFLLDHKGRPIRRFSADTLPLEYENDIKRAIDACKKDSM</sequence>
<dbReference type="OrthoDB" id="446890at2759"/>
<dbReference type="Proteomes" id="UP000594262">
    <property type="component" value="Unplaced"/>
</dbReference>
<dbReference type="GeneID" id="136818048"/>
<dbReference type="PROSITE" id="PS00763">
    <property type="entry name" value="GLUTATHIONE_PEROXID_2"/>
    <property type="match status" value="1"/>
</dbReference>